<evidence type="ECO:0000256" key="7">
    <source>
        <dbReference type="ARBA" id="ARBA00023242"/>
    </source>
</evidence>
<dbReference type="Gene3D" id="2.20.20.110">
    <property type="entry name" value="Rad4, beta-hairpin domain BHD1"/>
    <property type="match status" value="1"/>
</dbReference>
<dbReference type="GO" id="GO:0005737">
    <property type="term" value="C:cytoplasm"/>
    <property type="evidence" value="ECO:0007669"/>
    <property type="project" value="TreeGrafter"/>
</dbReference>
<sequence>MTRSMRSKAVKTGSESSTADEVKSELLSSGSRTRPRSARKNYYESGNSDDSSSDGDEEQQNWKPKIQRPFSKARRSEETDSFSSEDDFEPEAKKVKSKKLGQNRSVGGQKAKTKLRIPITNSNRTRRGKNKDDEEGSSEDEERKGMKMGFSFNSKSLLLSSEGSDSDVPETKSSFLKRDALEKCKQDIVGRREREQKQAEVGKEQDVKGSGENRAAEESKGNVKSSVFNEFLLGVKDVNVDKCGTESKAEVDEKNVTRLKTSEKVGEPSKGKSSTKKKDKKELAAGSKSKGPRHVKGGGSDDGNSDEGGSEVGGKKGKRTNQRKTNVKKKETVKAGDVKKKGAIDEDDIRAMLIKVEGNKHLREQNMAGTAEDSSDSAWEEVADDPTCASSSTRQPQESIEITLEHEEWMKRKKKKKKKSYQEEWQAFLKRLINNFQRNLRIQTHKVHLICCLCHGMHLNRICNDPTVQALGLSLVTQVPPRHKLTLTNVKDVIINFSKTIEIHARENADGSSSHEDDFSCDAVMEALSLRRASNAKELVLMVAAMLRALGLKIRIVLSFHPIPMKDTKEKTKAKSQTSKKTSSAPDNSAKDPESNAESSAGVKQTESKKGKSKAPKTVKVKLEQEPSEETTTKLRKCRPSRARKANVSYKDADSDDSSDEIKPEVKKEPLGKPTQKAASENSSSSNSDFEEDTIEFRSAQKKKTSRKTKTVAKTTSHKLLSSSSSDNSLSVKHDLETWIEVYLEKENRWLSVDCVDLVFDDVGHFGKLSSQQLVYVIAFDNDGYLKDLTARYSDDFLVKTRKLRVDKEWWDETLKPYVNTSADDVKEDEQIKGQLLDQPLPKTIGEFKSHPLYALKRHLLKFEAIYPNSAVPLGFIRNEPIYARECVVQLHARETWMKEGRCVKIGEEPYKMVKSRPKWNKPKENPDIPDLEVFGFWQTEVYVPPPAVNGKIPRNEYGNVELYKPSMLPGGTVHLTEPGLNRVARKLGLDCAAAMVGWDFHGGSSHPVFDGWIVCVEHKEKVLAEWHKEQKLAKERETAKREKRIYGNWKKLIRGLRIREALKRKYDLQEPEDFEEIQAEETKAKNTQSIAKSTSAAAVDDEDDDDDYQPKNRQKPSKRKSPATKTKASEEEEEMSPSAKKKKKTTQPKAIKKKK</sequence>
<feature type="domain" description="Rad4 beta-hairpin" evidence="11">
    <location>
        <begin position="953"/>
        <end position="1027"/>
    </location>
</feature>
<dbReference type="Proteomes" id="UP001162480">
    <property type="component" value="Chromosome 30"/>
</dbReference>
<dbReference type="AlphaFoldDB" id="A0AA36C2X4"/>
<comment type="subcellular location">
    <subcellularLocation>
        <location evidence="1">Nucleus</location>
    </subcellularLocation>
</comment>
<dbReference type="EMBL" id="OX597843">
    <property type="protein sequence ID" value="CAI9744236.1"/>
    <property type="molecule type" value="Genomic_DNA"/>
</dbReference>
<evidence type="ECO:0000256" key="6">
    <source>
        <dbReference type="ARBA" id="ARBA00023204"/>
    </source>
</evidence>
<feature type="region of interest" description="Disordered" evidence="8">
    <location>
        <begin position="1081"/>
        <end position="1156"/>
    </location>
</feature>
<evidence type="ECO:0000313" key="12">
    <source>
        <dbReference type="EMBL" id="CAI9744236.1"/>
    </source>
</evidence>
<keyword evidence="6" id="KW-0234">DNA repair</keyword>
<keyword evidence="7" id="KW-0539">Nucleus</keyword>
<dbReference type="InterPro" id="IPR018325">
    <property type="entry name" value="Rad4/PNGase_transGLS-fold"/>
</dbReference>
<comment type="similarity">
    <text evidence="2">Belongs to the XPC family.</text>
</comment>
<evidence type="ECO:0000256" key="8">
    <source>
        <dbReference type="SAM" id="MobiDB-lite"/>
    </source>
</evidence>
<dbReference type="PANTHER" id="PTHR12135">
    <property type="entry name" value="DNA REPAIR PROTEIN XP-C / RAD4"/>
    <property type="match status" value="1"/>
</dbReference>
<feature type="compositionally biased region" description="Basic and acidic residues" evidence="8">
    <location>
        <begin position="242"/>
        <end position="270"/>
    </location>
</feature>
<feature type="compositionally biased region" description="Basic and acidic residues" evidence="8">
    <location>
        <begin position="176"/>
        <end position="221"/>
    </location>
</feature>
<feature type="compositionally biased region" description="Basic residues" evidence="8">
    <location>
        <begin position="634"/>
        <end position="645"/>
    </location>
</feature>
<evidence type="ECO:0000256" key="5">
    <source>
        <dbReference type="ARBA" id="ARBA00023125"/>
    </source>
</evidence>
<accession>A0AA36C2X4</accession>
<dbReference type="PANTHER" id="PTHR12135:SF0">
    <property type="entry name" value="DNA REPAIR PROTEIN COMPLEMENTING XP-C CELLS"/>
    <property type="match status" value="1"/>
</dbReference>
<dbReference type="GO" id="GO:0003697">
    <property type="term" value="F:single-stranded DNA binding"/>
    <property type="evidence" value="ECO:0007669"/>
    <property type="project" value="TreeGrafter"/>
</dbReference>
<feature type="region of interest" description="Disordered" evidence="8">
    <location>
        <begin position="567"/>
        <end position="728"/>
    </location>
</feature>
<name>A0AA36C2X4_OCTVU</name>
<proteinExistence type="inferred from homology"/>
<dbReference type="FunFam" id="3.30.70.2460:FF:000001">
    <property type="entry name" value="DNA repair protein Rad4 family"/>
    <property type="match status" value="1"/>
</dbReference>
<dbReference type="Pfam" id="PF10404">
    <property type="entry name" value="BHD_2"/>
    <property type="match status" value="1"/>
</dbReference>
<dbReference type="InterPro" id="IPR038765">
    <property type="entry name" value="Papain-like_cys_pep_sf"/>
</dbReference>
<dbReference type="Pfam" id="PF03835">
    <property type="entry name" value="Rad4"/>
    <property type="match status" value="1"/>
</dbReference>
<feature type="compositionally biased region" description="Basic residues" evidence="8">
    <location>
        <begin position="700"/>
        <end position="711"/>
    </location>
</feature>
<evidence type="ECO:0000259" key="9">
    <source>
        <dbReference type="SMART" id="SM01030"/>
    </source>
</evidence>
<keyword evidence="5" id="KW-0238">DNA-binding</keyword>
<dbReference type="Gene3D" id="3.90.260.10">
    <property type="entry name" value="Transglutaminase-like"/>
    <property type="match status" value="2"/>
</dbReference>
<protein>
    <submittedName>
        <fullName evidence="12">DNA repair protein complementing XP-C cells homolog isoform X1</fullName>
    </submittedName>
</protein>
<feature type="compositionally biased region" description="Basic and acidic residues" evidence="8">
    <location>
        <begin position="660"/>
        <end position="671"/>
    </location>
</feature>
<dbReference type="InterPro" id="IPR018328">
    <property type="entry name" value="Rad4_beta-hairpin_dom3"/>
</dbReference>
<dbReference type="Pfam" id="PF10405">
    <property type="entry name" value="BHD_3"/>
    <property type="match status" value="1"/>
</dbReference>
<dbReference type="InterPro" id="IPR036985">
    <property type="entry name" value="Transglutaminase-like_sf"/>
</dbReference>
<reference evidence="12" key="1">
    <citation type="submission" date="2023-08" db="EMBL/GenBank/DDBJ databases">
        <authorList>
            <person name="Alioto T."/>
            <person name="Alioto T."/>
            <person name="Gomez Garrido J."/>
        </authorList>
    </citation>
    <scope>NUCLEOTIDE SEQUENCE</scope>
</reference>
<dbReference type="SUPFAM" id="SSF54001">
    <property type="entry name" value="Cysteine proteinases"/>
    <property type="match status" value="1"/>
</dbReference>
<evidence type="ECO:0000256" key="4">
    <source>
        <dbReference type="ARBA" id="ARBA00022763"/>
    </source>
</evidence>
<feature type="compositionally biased region" description="Basic residues" evidence="8">
    <location>
        <begin position="1113"/>
        <end position="1123"/>
    </location>
</feature>
<organism evidence="12 13">
    <name type="scientific">Octopus vulgaris</name>
    <name type="common">Common octopus</name>
    <dbReference type="NCBI Taxonomy" id="6645"/>
    <lineage>
        <taxon>Eukaryota</taxon>
        <taxon>Metazoa</taxon>
        <taxon>Spiralia</taxon>
        <taxon>Lophotrochozoa</taxon>
        <taxon>Mollusca</taxon>
        <taxon>Cephalopoda</taxon>
        <taxon>Coleoidea</taxon>
        <taxon>Octopodiformes</taxon>
        <taxon>Octopoda</taxon>
        <taxon>Incirrata</taxon>
        <taxon>Octopodidae</taxon>
        <taxon>Octopus</taxon>
    </lineage>
</organism>
<dbReference type="Pfam" id="PF10403">
    <property type="entry name" value="BHD_1"/>
    <property type="match status" value="1"/>
</dbReference>
<feature type="compositionally biased region" description="Basic and acidic residues" evidence="8">
    <location>
        <begin position="328"/>
        <end position="338"/>
    </location>
</feature>
<dbReference type="GO" id="GO:0071942">
    <property type="term" value="C:XPC complex"/>
    <property type="evidence" value="ECO:0007669"/>
    <property type="project" value="TreeGrafter"/>
</dbReference>
<dbReference type="InterPro" id="IPR004583">
    <property type="entry name" value="DNA_repair_Rad4"/>
</dbReference>
<evidence type="ECO:0000256" key="2">
    <source>
        <dbReference type="ARBA" id="ARBA00009525"/>
    </source>
</evidence>
<dbReference type="GO" id="GO:0000111">
    <property type="term" value="C:nucleotide-excision repair factor 2 complex"/>
    <property type="evidence" value="ECO:0007669"/>
    <property type="project" value="TreeGrafter"/>
</dbReference>
<keyword evidence="4" id="KW-0227">DNA damage</keyword>
<evidence type="ECO:0000256" key="3">
    <source>
        <dbReference type="ARBA" id="ARBA00022553"/>
    </source>
</evidence>
<gene>
    <name evidence="12" type="ORF">OCTVUL_1B028649</name>
</gene>
<feature type="compositionally biased region" description="Acidic residues" evidence="8">
    <location>
        <begin position="79"/>
        <end position="89"/>
    </location>
</feature>
<feature type="region of interest" description="Disordered" evidence="8">
    <location>
        <begin position="242"/>
        <end position="338"/>
    </location>
</feature>
<feature type="compositionally biased region" description="Polar residues" evidence="8">
    <location>
        <begin position="1086"/>
        <end position="1097"/>
    </location>
</feature>
<dbReference type="GO" id="GO:0003684">
    <property type="term" value="F:damaged DNA binding"/>
    <property type="evidence" value="ECO:0007669"/>
    <property type="project" value="InterPro"/>
</dbReference>
<evidence type="ECO:0000256" key="1">
    <source>
        <dbReference type="ARBA" id="ARBA00004123"/>
    </source>
</evidence>
<feature type="compositionally biased region" description="Basic residues" evidence="8">
    <location>
        <begin position="315"/>
        <end position="327"/>
    </location>
</feature>
<dbReference type="SMART" id="SM01031">
    <property type="entry name" value="BHD_2"/>
    <property type="match status" value="1"/>
</dbReference>
<dbReference type="Gene3D" id="3.30.70.2460">
    <property type="entry name" value="Rad4, beta-hairpin domain BHD3"/>
    <property type="match status" value="1"/>
</dbReference>
<evidence type="ECO:0000313" key="13">
    <source>
        <dbReference type="Proteomes" id="UP001162480"/>
    </source>
</evidence>
<feature type="compositionally biased region" description="Basic residues" evidence="8">
    <location>
        <begin position="1140"/>
        <end position="1156"/>
    </location>
</feature>
<dbReference type="InterPro" id="IPR018327">
    <property type="entry name" value="BHD_2"/>
</dbReference>
<feature type="compositionally biased region" description="Low complexity" evidence="8">
    <location>
        <begin position="575"/>
        <end position="584"/>
    </location>
</feature>
<feature type="region of interest" description="Disordered" evidence="8">
    <location>
        <begin position="1"/>
        <end position="226"/>
    </location>
</feature>
<feature type="compositionally biased region" description="Low complexity" evidence="8">
    <location>
        <begin position="718"/>
        <end position="728"/>
    </location>
</feature>
<dbReference type="InterPro" id="IPR018026">
    <property type="entry name" value="DNA_repair_Rad4-like"/>
</dbReference>
<feature type="compositionally biased region" description="Polar residues" evidence="8">
    <location>
        <begin position="596"/>
        <end position="605"/>
    </location>
</feature>
<keyword evidence="3" id="KW-0597">Phosphoprotein</keyword>
<dbReference type="FunFam" id="2.20.20.110:FF:000001">
    <property type="entry name" value="DNA repair protein complementing XP-C cells"/>
    <property type="match status" value="1"/>
</dbReference>
<dbReference type="InterPro" id="IPR018326">
    <property type="entry name" value="Rad4_beta-hairpin_dom1"/>
</dbReference>
<dbReference type="NCBIfam" id="TIGR00605">
    <property type="entry name" value="rad4"/>
    <property type="match status" value="1"/>
</dbReference>
<feature type="domain" description="Rad4 beta-hairpin" evidence="10">
    <location>
        <begin position="891"/>
        <end position="946"/>
    </location>
</feature>
<dbReference type="InterPro" id="IPR042488">
    <property type="entry name" value="Rad4_BHD3_sf"/>
</dbReference>
<dbReference type="SMART" id="SM01030">
    <property type="entry name" value="BHD_1"/>
    <property type="match status" value="1"/>
</dbReference>
<evidence type="ECO:0000259" key="11">
    <source>
        <dbReference type="SMART" id="SM01032"/>
    </source>
</evidence>
<feature type="domain" description="Rad4 beta-hairpin" evidence="9">
    <location>
        <begin position="837"/>
        <end position="889"/>
    </location>
</feature>
<dbReference type="GO" id="GO:0006289">
    <property type="term" value="P:nucleotide-excision repair"/>
    <property type="evidence" value="ECO:0007669"/>
    <property type="project" value="InterPro"/>
</dbReference>
<dbReference type="GO" id="GO:0006298">
    <property type="term" value="P:mismatch repair"/>
    <property type="evidence" value="ECO:0007669"/>
    <property type="project" value="TreeGrafter"/>
</dbReference>
<dbReference type="SMART" id="SM01032">
    <property type="entry name" value="BHD_3"/>
    <property type="match status" value="1"/>
</dbReference>
<feature type="compositionally biased region" description="Basic residues" evidence="8">
    <location>
        <begin position="611"/>
        <end position="620"/>
    </location>
</feature>
<keyword evidence="13" id="KW-1185">Reference proteome</keyword>
<evidence type="ECO:0000259" key="10">
    <source>
        <dbReference type="SMART" id="SM01031"/>
    </source>
</evidence>